<evidence type="ECO:0000256" key="13">
    <source>
        <dbReference type="SAM" id="MobiDB-lite"/>
    </source>
</evidence>
<feature type="signal peptide" evidence="15">
    <location>
        <begin position="1"/>
        <end position="19"/>
    </location>
</feature>
<comment type="subcellular location">
    <subcellularLocation>
        <location evidence="1">Membrane</location>
        <topology evidence="1">Multi-pass membrane protein</topology>
    </subcellularLocation>
</comment>
<dbReference type="AlphaFoldDB" id="B9WMD0"/>
<dbReference type="InterPro" id="IPR013121">
    <property type="entry name" value="Fe_red_NAD-bd_6"/>
</dbReference>
<dbReference type="VEuPathDB" id="FungiDB:CD36_32920"/>
<keyword evidence="6" id="KW-0274">FAD</keyword>
<feature type="transmembrane region" description="Helical" evidence="14">
    <location>
        <begin position="344"/>
        <end position="366"/>
    </location>
</feature>
<feature type="compositionally biased region" description="Basic and acidic residues" evidence="13">
    <location>
        <begin position="612"/>
        <end position="623"/>
    </location>
</feature>
<keyword evidence="15" id="KW-0732">Signal</keyword>
<gene>
    <name evidence="17" type="ordered locus">Cd36_32920</name>
    <name evidence="18" type="ORF">CD36_32920</name>
</gene>
<dbReference type="KEGG" id="cdu:CD36_32920"/>
<protein>
    <submittedName>
        <fullName evidence="18">Ferric reductase transmembrane component, putative</fullName>
        <ecNumber evidence="18">1.16.1.7</ecNumber>
    </submittedName>
</protein>
<evidence type="ECO:0000313" key="17">
    <source>
        <dbReference type="CGD" id="CAL0000169249"/>
    </source>
</evidence>
<feature type="transmembrane region" description="Helical" evidence="14">
    <location>
        <begin position="373"/>
        <end position="391"/>
    </location>
</feature>
<evidence type="ECO:0000256" key="14">
    <source>
        <dbReference type="SAM" id="Phobius"/>
    </source>
</evidence>
<evidence type="ECO:0000256" key="11">
    <source>
        <dbReference type="ARBA" id="ARBA00023136"/>
    </source>
</evidence>
<dbReference type="GO" id="GO:0005886">
    <property type="term" value="C:plasma membrane"/>
    <property type="evidence" value="ECO:0007669"/>
    <property type="project" value="TreeGrafter"/>
</dbReference>
<evidence type="ECO:0000313" key="19">
    <source>
        <dbReference type="Proteomes" id="UP000002605"/>
    </source>
</evidence>
<keyword evidence="10" id="KW-0406">Ion transport</keyword>
<dbReference type="CGD" id="CAL0000169249">
    <property type="gene designation" value="Cd36_32920"/>
</dbReference>
<dbReference type="eggNOG" id="KOG0039">
    <property type="taxonomic scope" value="Eukaryota"/>
</dbReference>
<dbReference type="GO" id="GO:0006879">
    <property type="term" value="P:intracellular iron ion homeostasis"/>
    <property type="evidence" value="ECO:0007669"/>
    <property type="project" value="TreeGrafter"/>
</dbReference>
<dbReference type="GO" id="GO:0140618">
    <property type="term" value="F:ferric-chelate reductase (NADH) activity"/>
    <property type="evidence" value="ECO:0007669"/>
    <property type="project" value="UniProtKB-EC"/>
</dbReference>
<dbReference type="OrthoDB" id="167398at2759"/>
<feature type="transmembrane region" description="Helical" evidence="14">
    <location>
        <begin position="233"/>
        <end position="253"/>
    </location>
</feature>
<dbReference type="Pfam" id="PF08022">
    <property type="entry name" value="FAD_binding_8"/>
    <property type="match status" value="1"/>
</dbReference>
<dbReference type="InterPro" id="IPR039261">
    <property type="entry name" value="FNR_nucleotide-bd"/>
</dbReference>
<feature type="transmembrane region" description="Helical" evidence="14">
    <location>
        <begin position="312"/>
        <end position="332"/>
    </location>
</feature>
<dbReference type="InterPro" id="IPR051410">
    <property type="entry name" value="Ferric/Cupric_Reductase"/>
</dbReference>
<dbReference type="PANTHER" id="PTHR32361">
    <property type="entry name" value="FERRIC/CUPRIC REDUCTASE TRANSMEMBRANE COMPONENT"/>
    <property type="match status" value="1"/>
</dbReference>
<keyword evidence="4" id="KW-0285">Flavoprotein</keyword>
<dbReference type="EC" id="1.16.1.7" evidence="18"/>
<evidence type="ECO:0000256" key="7">
    <source>
        <dbReference type="ARBA" id="ARBA00022982"/>
    </source>
</evidence>
<feature type="domain" description="FAD-binding FR-type" evidence="16">
    <location>
        <begin position="420"/>
        <end position="531"/>
    </location>
</feature>
<feature type="region of interest" description="Disordered" evidence="13">
    <location>
        <begin position="612"/>
        <end position="641"/>
    </location>
</feature>
<evidence type="ECO:0000256" key="3">
    <source>
        <dbReference type="ARBA" id="ARBA00022448"/>
    </source>
</evidence>
<dbReference type="GO" id="GO:0006826">
    <property type="term" value="P:iron ion transport"/>
    <property type="evidence" value="ECO:0007669"/>
    <property type="project" value="TreeGrafter"/>
</dbReference>
<feature type="transmembrane region" description="Helical" evidence="14">
    <location>
        <begin position="155"/>
        <end position="179"/>
    </location>
</feature>
<accession>B9WMD0</accession>
<comment type="similarity">
    <text evidence="2">Belongs to the ferric reductase (FRE) family.</text>
</comment>
<evidence type="ECO:0000256" key="5">
    <source>
        <dbReference type="ARBA" id="ARBA00022692"/>
    </source>
</evidence>
<dbReference type="PROSITE" id="PS51384">
    <property type="entry name" value="FAD_FR"/>
    <property type="match status" value="1"/>
</dbReference>
<evidence type="ECO:0000256" key="1">
    <source>
        <dbReference type="ARBA" id="ARBA00004141"/>
    </source>
</evidence>
<dbReference type="HOGENOM" id="CLU_010365_4_0_1"/>
<evidence type="ECO:0000256" key="4">
    <source>
        <dbReference type="ARBA" id="ARBA00022630"/>
    </source>
</evidence>
<proteinExistence type="inferred from homology"/>
<keyword evidence="19" id="KW-1185">Reference proteome</keyword>
<feature type="transmembrane region" description="Helical" evidence="14">
    <location>
        <begin position="273"/>
        <end position="291"/>
    </location>
</feature>
<sequence length="709" mass="81511">MRIFYCLVLLSFSLINVSGMSMSYERYHDYLGFYTCNRQIKKSITFCGKSSNYTCLCSNSNSLATYAGCLSHNHRNSTKQKQKLVSFCAHYGGVEVDSNWYDNAIANYMANGKYASEIENFNKSVPLKVPFKFTNKELDLYAAAYVQYLSNYDNAVYYGASLLGYWLLIMCASSIFYWSKFLFPQLTKRLTCTPINIWRKYISVPATFTKKKCQQQSCFKFFDFLIPTRFESIAIAGFYVLVIIVHSINMEFIKGDPFLLNKYSAQMRYVADRTGIVATVMMPLIFLFAGRNNFLQWITGWNYNTFMTYHRHIARVMFMLIVIHAVCYTITLKPTYTSEMKEPYLIWGVIATVCGGIILFQALLYFRRNWYEAFLLIHIVMAALFVAGTWIHVVDFGYVWFVYPTVAVWCFDRLIRIIRLIYFGFPVAEVKLLTDDHSEDVALRVTIPKPKYWKSIPGGHVFIHFLKPAYFWQSHPFTFVDSTVNDGYIVCYCKIKAGITRALYQALKNAPDRCMSIRVGVEGPYGEPTPARYADTCVFIAGGNGIPGIYSEIVDIANKQKSSKEEGCTQRLKLIWVIRKYNMLSWFHNELANLKNTNLEVVIYVTQSTQRDSADHDNDKFTKSSDSLSKSANDTDSSLSTLSHVKFPDGRPCLVDIIKQEITESNGSVAFVSCGHPAMVDEIRYQISQNINNVENKRVDFYEQLQIWA</sequence>
<dbReference type="SFLD" id="SFLDS00052">
    <property type="entry name" value="Ferric_Reductase_Domain"/>
    <property type="match status" value="1"/>
</dbReference>
<feature type="compositionally biased region" description="Polar residues" evidence="13">
    <location>
        <begin position="624"/>
        <end position="641"/>
    </location>
</feature>
<dbReference type="Pfam" id="PF01794">
    <property type="entry name" value="Ferric_reduct"/>
    <property type="match status" value="1"/>
</dbReference>
<dbReference type="Pfam" id="PF08030">
    <property type="entry name" value="NAD_binding_6"/>
    <property type="match status" value="1"/>
</dbReference>
<dbReference type="InterPro" id="IPR013130">
    <property type="entry name" value="Fe3_Rdtase_TM_dom"/>
</dbReference>
<keyword evidence="5 14" id="KW-0812">Transmembrane</keyword>
<keyword evidence="7" id="KW-0249">Electron transport</keyword>
<keyword evidence="9 18" id="KW-0560">Oxidoreductase</keyword>
<evidence type="ECO:0000259" key="16">
    <source>
        <dbReference type="PROSITE" id="PS51384"/>
    </source>
</evidence>
<evidence type="ECO:0000256" key="9">
    <source>
        <dbReference type="ARBA" id="ARBA00023002"/>
    </source>
</evidence>
<evidence type="ECO:0000256" key="10">
    <source>
        <dbReference type="ARBA" id="ARBA00023065"/>
    </source>
</evidence>
<keyword evidence="3" id="KW-0813">Transport</keyword>
<dbReference type="SUPFAM" id="SSF52343">
    <property type="entry name" value="Ferredoxin reductase-like, C-terminal NADP-linked domain"/>
    <property type="match status" value="1"/>
</dbReference>
<dbReference type="RefSeq" id="XP_002422239.1">
    <property type="nucleotide sequence ID" value="XM_002422194.1"/>
</dbReference>
<evidence type="ECO:0000256" key="6">
    <source>
        <dbReference type="ARBA" id="ARBA00022827"/>
    </source>
</evidence>
<reference evidence="18 19" key="1">
    <citation type="journal article" date="2009" name="Genome Res.">
        <title>Comparative genomics of the fungal pathogens Candida dubliniensis and Candida albicans.</title>
        <authorList>
            <person name="Jackson A.P."/>
            <person name="Gamble J.A."/>
            <person name="Yeomans T."/>
            <person name="Moran G.P."/>
            <person name="Saunders D."/>
            <person name="Harris D."/>
            <person name="Aslett M."/>
            <person name="Barrell J.F."/>
            <person name="Butler G."/>
            <person name="Citiulo F."/>
            <person name="Coleman D.C."/>
            <person name="de Groot P.W.J."/>
            <person name="Goodwin T.J."/>
            <person name="Quail M.A."/>
            <person name="McQuillan J."/>
            <person name="Munro C.A."/>
            <person name="Pain A."/>
            <person name="Poulter R.T."/>
            <person name="Rajandream M.A."/>
            <person name="Renauld H."/>
            <person name="Spiering M.J."/>
            <person name="Tivey A."/>
            <person name="Gow N.A.R."/>
            <person name="Barrell B."/>
            <person name="Sullivan D.J."/>
            <person name="Berriman M."/>
        </authorList>
    </citation>
    <scope>NUCLEOTIDE SEQUENCE [LARGE SCALE GENOMIC DNA]</scope>
    <source>
        <strain evidence="19">CD36 / ATCC MYA-646 / CBS 7987 / NCPF 3949 / NRRL Y-17841</strain>
    </source>
</reference>
<evidence type="ECO:0000256" key="8">
    <source>
        <dbReference type="ARBA" id="ARBA00022989"/>
    </source>
</evidence>
<dbReference type="InterPro" id="IPR017927">
    <property type="entry name" value="FAD-bd_FR_type"/>
</dbReference>
<dbReference type="SFLD" id="SFLDG01168">
    <property type="entry name" value="Ferric_reductase_subgroup_(FRE"/>
    <property type="match status" value="1"/>
</dbReference>
<dbReference type="GeneID" id="8049388"/>
<dbReference type="CDD" id="cd06186">
    <property type="entry name" value="NOX_Duox_like_FAD_NADP"/>
    <property type="match status" value="1"/>
</dbReference>
<feature type="chain" id="PRO_5002893969" evidence="15">
    <location>
        <begin position="20"/>
        <end position="709"/>
    </location>
</feature>
<dbReference type="EMBL" id="FM992695">
    <property type="protein sequence ID" value="CAX40243.1"/>
    <property type="molecule type" value="Genomic_DNA"/>
</dbReference>
<keyword evidence="11 14" id="KW-0472">Membrane</keyword>
<evidence type="ECO:0000313" key="18">
    <source>
        <dbReference type="EMBL" id="CAX40243.1"/>
    </source>
</evidence>
<dbReference type="Gene3D" id="3.40.50.80">
    <property type="entry name" value="Nucleotide-binding domain of ferredoxin-NADP reductase (FNR) module"/>
    <property type="match status" value="1"/>
</dbReference>
<organism evidence="18 19">
    <name type="scientific">Candida dubliniensis (strain CD36 / ATCC MYA-646 / CBS 7987 / NCPF 3949 / NRRL Y-17841)</name>
    <name type="common">Yeast</name>
    <dbReference type="NCBI Taxonomy" id="573826"/>
    <lineage>
        <taxon>Eukaryota</taxon>
        <taxon>Fungi</taxon>
        <taxon>Dikarya</taxon>
        <taxon>Ascomycota</taxon>
        <taxon>Saccharomycotina</taxon>
        <taxon>Pichiomycetes</taxon>
        <taxon>Debaryomycetaceae</taxon>
        <taxon>Candida/Lodderomyces clade</taxon>
        <taxon>Candida</taxon>
    </lineage>
</organism>
<dbReference type="PANTHER" id="PTHR32361:SF9">
    <property type="entry name" value="FERRIC REDUCTASE TRANSMEMBRANE COMPONENT 3-RELATED"/>
    <property type="match status" value="1"/>
</dbReference>
<evidence type="ECO:0000256" key="12">
    <source>
        <dbReference type="ARBA" id="ARBA00023180"/>
    </source>
</evidence>
<evidence type="ECO:0000256" key="2">
    <source>
        <dbReference type="ARBA" id="ARBA00006278"/>
    </source>
</evidence>
<dbReference type="GO" id="GO:0015677">
    <property type="term" value="P:copper ion import"/>
    <property type="evidence" value="ECO:0007669"/>
    <property type="project" value="TreeGrafter"/>
</dbReference>
<dbReference type="Proteomes" id="UP000002605">
    <property type="component" value="Chromosome R"/>
</dbReference>
<dbReference type="InterPro" id="IPR013112">
    <property type="entry name" value="FAD-bd_8"/>
</dbReference>
<keyword evidence="8 14" id="KW-1133">Transmembrane helix</keyword>
<keyword evidence="12" id="KW-0325">Glycoprotein</keyword>
<name>B9WMD0_CANDC</name>
<evidence type="ECO:0000256" key="15">
    <source>
        <dbReference type="SAM" id="SignalP"/>
    </source>
</evidence>